<dbReference type="Gene3D" id="3.40.50.2300">
    <property type="match status" value="1"/>
</dbReference>
<dbReference type="PROSITE" id="PS50109">
    <property type="entry name" value="HIS_KIN"/>
    <property type="match status" value="1"/>
</dbReference>
<dbReference type="InterPro" id="IPR035965">
    <property type="entry name" value="PAS-like_dom_sf"/>
</dbReference>
<dbReference type="Pfam" id="PF00512">
    <property type="entry name" value="HisKA"/>
    <property type="match status" value="1"/>
</dbReference>
<dbReference type="Gene3D" id="3.30.565.10">
    <property type="entry name" value="Histidine kinase-like ATPase, C-terminal domain"/>
    <property type="match status" value="1"/>
</dbReference>
<gene>
    <name evidence="13" type="ORF">ACFFJP_02765</name>
</gene>
<dbReference type="Pfam" id="PF02518">
    <property type="entry name" value="HATPase_c"/>
    <property type="match status" value="1"/>
</dbReference>
<dbReference type="Proteomes" id="UP001589813">
    <property type="component" value="Unassembled WGS sequence"/>
</dbReference>
<accession>A0ABV6B8L3</accession>
<dbReference type="NCBIfam" id="TIGR00229">
    <property type="entry name" value="sensory_box"/>
    <property type="match status" value="1"/>
</dbReference>
<name>A0ABV6B8L3_9GAMM</name>
<evidence type="ECO:0000313" key="13">
    <source>
        <dbReference type="EMBL" id="MFC0047211.1"/>
    </source>
</evidence>
<evidence type="ECO:0000256" key="9">
    <source>
        <dbReference type="PROSITE-ProRule" id="PRU00169"/>
    </source>
</evidence>
<feature type="domain" description="PAS" evidence="12">
    <location>
        <begin position="514"/>
        <end position="584"/>
    </location>
</feature>
<evidence type="ECO:0000313" key="14">
    <source>
        <dbReference type="Proteomes" id="UP001589813"/>
    </source>
</evidence>
<comment type="caution">
    <text evidence="13">The sequence shown here is derived from an EMBL/GenBank/DDBJ whole genome shotgun (WGS) entry which is preliminary data.</text>
</comment>
<keyword evidence="14" id="KW-1185">Reference proteome</keyword>
<dbReference type="SUPFAM" id="SSF52172">
    <property type="entry name" value="CheY-like"/>
    <property type="match status" value="1"/>
</dbReference>
<dbReference type="InterPro" id="IPR003594">
    <property type="entry name" value="HATPase_dom"/>
</dbReference>
<evidence type="ECO:0000256" key="1">
    <source>
        <dbReference type="ARBA" id="ARBA00000085"/>
    </source>
</evidence>
<dbReference type="Pfam" id="PF00989">
    <property type="entry name" value="PAS"/>
    <property type="match status" value="1"/>
</dbReference>
<dbReference type="InterPro" id="IPR004358">
    <property type="entry name" value="Sig_transdc_His_kin-like_C"/>
</dbReference>
<dbReference type="InterPro" id="IPR013767">
    <property type="entry name" value="PAS_fold"/>
</dbReference>
<evidence type="ECO:0000256" key="3">
    <source>
        <dbReference type="ARBA" id="ARBA00022553"/>
    </source>
</evidence>
<evidence type="ECO:0000256" key="8">
    <source>
        <dbReference type="ARBA" id="ARBA00023012"/>
    </source>
</evidence>
<dbReference type="Gene3D" id="3.30.450.20">
    <property type="entry name" value="PAS domain"/>
    <property type="match status" value="2"/>
</dbReference>
<dbReference type="InterPro" id="IPR036097">
    <property type="entry name" value="HisK_dim/P_sf"/>
</dbReference>
<keyword evidence="4" id="KW-0808">Transferase</keyword>
<dbReference type="PROSITE" id="PS50110">
    <property type="entry name" value="RESPONSE_REGULATORY"/>
    <property type="match status" value="1"/>
</dbReference>
<dbReference type="PANTHER" id="PTHR43065:SF42">
    <property type="entry name" value="TWO-COMPONENT SENSOR PPRA"/>
    <property type="match status" value="1"/>
</dbReference>
<dbReference type="InterPro" id="IPR000014">
    <property type="entry name" value="PAS"/>
</dbReference>
<dbReference type="SMART" id="SM00387">
    <property type="entry name" value="HATPase_c"/>
    <property type="match status" value="1"/>
</dbReference>
<keyword evidence="8" id="KW-0902">Two-component regulatory system</keyword>
<dbReference type="InterPro" id="IPR036890">
    <property type="entry name" value="HATPase_C_sf"/>
</dbReference>
<dbReference type="RefSeq" id="WP_377240258.1">
    <property type="nucleotide sequence ID" value="NZ_JBHLXP010000001.1"/>
</dbReference>
<keyword evidence="7" id="KW-0067">ATP-binding</keyword>
<dbReference type="InterPro" id="IPR003661">
    <property type="entry name" value="HisK_dim/P_dom"/>
</dbReference>
<evidence type="ECO:0000259" key="10">
    <source>
        <dbReference type="PROSITE" id="PS50109"/>
    </source>
</evidence>
<evidence type="ECO:0000256" key="2">
    <source>
        <dbReference type="ARBA" id="ARBA00012438"/>
    </source>
</evidence>
<feature type="domain" description="Histidine kinase" evidence="10">
    <location>
        <begin position="656"/>
        <end position="877"/>
    </location>
</feature>
<evidence type="ECO:0000256" key="5">
    <source>
        <dbReference type="ARBA" id="ARBA00022741"/>
    </source>
</evidence>
<organism evidence="13 14">
    <name type="scientific">Rheinheimera tilapiae</name>
    <dbReference type="NCBI Taxonomy" id="875043"/>
    <lineage>
        <taxon>Bacteria</taxon>
        <taxon>Pseudomonadati</taxon>
        <taxon>Pseudomonadota</taxon>
        <taxon>Gammaproteobacteria</taxon>
        <taxon>Chromatiales</taxon>
        <taxon>Chromatiaceae</taxon>
        <taxon>Rheinheimera</taxon>
    </lineage>
</organism>
<dbReference type="SMART" id="SM00448">
    <property type="entry name" value="REC"/>
    <property type="match status" value="1"/>
</dbReference>
<dbReference type="InterPro" id="IPR001789">
    <property type="entry name" value="Sig_transdc_resp-reg_receiver"/>
</dbReference>
<sequence length="1025" mass="115010">MDSISPPINLCLHFPDLSLTRQLEHYANLMSGLFEQAFVLFVVRSESTQYYLASDENRAKWVAWVFTQAGVTAPSGLQELRFFLPGYHCCYQTITSTDSGRNFTVLMVRNTRVALTELQEQAMDMLAHAAIKIVSMDQIRQLQRTSHLKSHWPFHQTEHLSGQALVQWQEGRLELLATTDVFSTSRAEFFNDDNIQCWLMQQLAGLKPQELATVRLFHATNLCELRLWHMSSEQWLLTLADFTAERQVRHLQQQDRLLHGLFDSDLAGMIGLNEHSELVFANSTARELLWLPAQTHPGDKFNLHHVAFQQFTDHDDVVRVDPSGFLQALTKTQLVRFRLDFPDGSQKVIDCRGQLRQTIDNPEVVAFCMLLDVSEQFQLQQVLSEMRQHMENLLNFSPVVLYQAMGDLRNGFLYVSPNVADILGCTVEQILSDPMFFFHQVHPQDQSLLTEEWTESYLEYRFWSHTQQSYLWLKDIRNTQSNDVNSSYGAITNISARKLAELEQDRLSRALARQQKHLSETLHAMTDGVVTINAQGEILSFNMAVCQLFGYTSEQLLGAQISMLMPETHAQQHQHYLNSYMQTGQKHIMGKGRRLMARHQSGREFPIRLSIAELPMDELQQRFFVGSLHDLTLAEQQQDQLVQASKLSAIGTLTSGIAHDFNNILGIVRGYAELLSMQSDEKVVKTAHNLIKAADRGSALTKSLLDFSSNRSRQTQSTELGQLLQELTPMLKEACGPSSGVKLVLQPAAAPLWVTVEKGGLEDVLLNMVINAVHATAPAGVITIGFCQKEVRDSVHFVEPVPVGHYACLTISDTGRGMSEQVQHKIFEPFFSTKGAQGTGLGLAQVFGFIRRSQGGITVESTEGVGTRFELYLPVATQISPPVPAAQSEAFRPVAADKSPTATAAQILLVDDDVELLDVHATILEAAGFSVCSCNSAKAALQQLEQQRFALLISDILMPEMNGFELCSAAALQQPDLAMLLVSAFADENLIDDEANRIRYQQRLEKPVRASLLIKRVRELLSKVS</sequence>
<dbReference type="Pfam" id="PF00072">
    <property type="entry name" value="Response_reg"/>
    <property type="match status" value="1"/>
</dbReference>
<dbReference type="SUPFAM" id="SSF55785">
    <property type="entry name" value="PYP-like sensor domain (PAS domain)"/>
    <property type="match status" value="2"/>
</dbReference>
<dbReference type="EMBL" id="JBHLXP010000001">
    <property type="protein sequence ID" value="MFC0047211.1"/>
    <property type="molecule type" value="Genomic_DNA"/>
</dbReference>
<keyword evidence="3 9" id="KW-0597">Phosphoprotein</keyword>
<feature type="domain" description="Response regulatory" evidence="11">
    <location>
        <begin position="906"/>
        <end position="1021"/>
    </location>
</feature>
<comment type="catalytic activity">
    <reaction evidence="1">
        <text>ATP + protein L-histidine = ADP + protein N-phospho-L-histidine.</text>
        <dbReference type="EC" id="2.7.13.3"/>
    </reaction>
</comment>
<evidence type="ECO:0000259" key="12">
    <source>
        <dbReference type="PROSITE" id="PS50112"/>
    </source>
</evidence>
<dbReference type="SMART" id="SM00091">
    <property type="entry name" value="PAS"/>
    <property type="match status" value="2"/>
</dbReference>
<dbReference type="CDD" id="cd00082">
    <property type="entry name" value="HisKA"/>
    <property type="match status" value="1"/>
</dbReference>
<keyword evidence="5" id="KW-0547">Nucleotide-binding</keyword>
<dbReference type="PRINTS" id="PR00344">
    <property type="entry name" value="BCTRLSENSOR"/>
</dbReference>
<dbReference type="CDD" id="cd00130">
    <property type="entry name" value="PAS"/>
    <property type="match status" value="1"/>
</dbReference>
<reference evidence="13 14" key="1">
    <citation type="submission" date="2024-09" db="EMBL/GenBank/DDBJ databases">
        <authorList>
            <person name="Sun Q."/>
            <person name="Mori K."/>
        </authorList>
    </citation>
    <scope>NUCLEOTIDE SEQUENCE [LARGE SCALE GENOMIC DNA]</scope>
    <source>
        <strain evidence="13 14">KCTC 23315</strain>
    </source>
</reference>
<feature type="modified residue" description="4-aspartylphosphate" evidence="9">
    <location>
        <position position="955"/>
    </location>
</feature>
<dbReference type="SMART" id="SM00388">
    <property type="entry name" value="HisKA"/>
    <property type="match status" value="1"/>
</dbReference>
<evidence type="ECO:0000256" key="6">
    <source>
        <dbReference type="ARBA" id="ARBA00022777"/>
    </source>
</evidence>
<evidence type="ECO:0000259" key="11">
    <source>
        <dbReference type="PROSITE" id="PS50110"/>
    </source>
</evidence>
<proteinExistence type="predicted"/>
<dbReference type="SUPFAM" id="SSF47384">
    <property type="entry name" value="Homodimeric domain of signal transducing histidine kinase"/>
    <property type="match status" value="1"/>
</dbReference>
<evidence type="ECO:0000256" key="4">
    <source>
        <dbReference type="ARBA" id="ARBA00022679"/>
    </source>
</evidence>
<evidence type="ECO:0000256" key="7">
    <source>
        <dbReference type="ARBA" id="ARBA00022840"/>
    </source>
</evidence>
<dbReference type="PANTHER" id="PTHR43065">
    <property type="entry name" value="SENSOR HISTIDINE KINASE"/>
    <property type="match status" value="1"/>
</dbReference>
<dbReference type="InterPro" id="IPR005467">
    <property type="entry name" value="His_kinase_dom"/>
</dbReference>
<protein>
    <recommendedName>
        <fullName evidence="2">histidine kinase</fullName>
        <ecNumber evidence="2">2.7.13.3</ecNumber>
    </recommendedName>
</protein>
<keyword evidence="6" id="KW-0418">Kinase</keyword>
<feature type="domain" description="PAS" evidence="12">
    <location>
        <begin position="386"/>
        <end position="461"/>
    </location>
</feature>
<dbReference type="PROSITE" id="PS50112">
    <property type="entry name" value="PAS"/>
    <property type="match status" value="2"/>
</dbReference>
<dbReference type="Gene3D" id="1.10.287.130">
    <property type="match status" value="1"/>
</dbReference>
<dbReference type="SUPFAM" id="SSF55874">
    <property type="entry name" value="ATPase domain of HSP90 chaperone/DNA topoisomerase II/histidine kinase"/>
    <property type="match status" value="1"/>
</dbReference>
<dbReference type="InterPro" id="IPR011006">
    <property type="entry name" value="CheY-like_superfamily"/>
</dbReference>
<dbReference type="EC" id="2.7.13.3" evidence="2"/>